<dbReference type="EMBL" id="CP020477">
    <property type="protein sequence ID" value="ARM76546.1"/>
    <property type="molecule type" value="Genomic_DNA"/>
</dbReference>
<proteinExistence type="predicted"/>
<dbReference type="GeneID" id="41591518"/>
<organism evidence="1 2">
    <name type="scientific">Acidianus manzaensis</name>
    <dbReference type="NCBI Taxonomy" id="282676"/>
    <lineage>
        <taxon>Archaea</taxon>
        <taxon>Thermoproteota</taxon>
        <taxon>Thermoprotei</taxon>
        <taxon>Sulfolobales</taxon>
        <taxon>Sulfolobaceae</taxon>
        <taxon>Acidianus</taxon>
    </lineage>
</organism>
<dbReference type="InterPro" id="IPR039065">
    <property type="entry name" value="AcoX-like"/>
</dbReference>
<evidence type="ECO:0000313" key="1">
    <source>
        <dbReference type="EMBL" id="ARM76546.1"/>
    </source>
</evidence>
<dbReference type="Pfam" id="PF20143">
    <property type="entry name" value="NAD_kinase_C"/>
    <property type="match status" value="1"/>
</dbReference>
<dbReference type="PANTHER" id="PTHR40697">
    <property type="entry name" value="ACETOIN CATABOLISM PROTEIN X"/>
    <property type="match status" value="1"/>
</dbReference>
<dbReference type="Pfam" id="PF01513">
    <property type="entry name" value="NAD_kinase"/>
    <property type="match status" value="1"/>
</dbReference>
<dbReference type="Proteomes" id="UP000193404">
    <property type="component" value="Chromosome"/>
</dbReference>
<protein>
    <submittedName>
        <fullName evidence="1">ATP-NAD kinase</fullName>
    </submittedName>
</protein>
<evidence type="ECO:0000313" key="2">
    <source>
        <dbReference type="Proteomes" id="UP000193404"/>
    </source>
</evidence>
<keyword evidence="1" id="KW-0808">Transferase</keyword>
<dbReference type="InterPro" id="IPR016064">
    <property type="entry name" value="NAD/diacylglycerol_kinase_sf"/>
</dbReference>
<dbReference type="PANTHER" id="PTHR40697:SF2">
    <property type="entry name" value="ATP-NAD KINASE-RELATED"/>
    <property type="match status" value="1"/>
</dbReference>
<dbReference type="Gene3D" id="3.40.50.10330">
    <property type="entry name" value="Probable inorganic polyphosphate/atp-NAD kinase, domain 1"/>
    <property type="match status" value="1"/>
</dbReference>
<gene>
    <name evidence="1" type="ORF">B6F84_11300</name>
</gene>
<reference evidence="1 2" key="1">
    <citation type="submission" date="2017-03" db="EMBL/GenBank/DDBJ databases">
        <title>Sulfur activation and transportation mechanism of thermophilic Archaea Acidianus manzaensis YN-25.</title>
        <authorList>
            <person name="Ma Y."/>
            <person name="Yang Y."/>
            <person name="Xia J."/>
        </authorList>
    </citation>
    <scope>NUCLEOTIDE SEQUENCE [LARGE SCALE GENOMIC DNA]</scope>
    <source>
        <strain evidence="1 2">YN-25</strain>
    </source>
</reference>
<accession>A0A1W6K204</accession>
<dbReference type="PIRSF" id="PIRSF016907">
    <property type="entry name" value="Kin_ATP-NAD"/>
    <property type="match status" value="1"/>
</dbReference>
<dbReference type="GO" id="GO:0006741">
    <property type="term" value="P:NADP+ biosynthetic process"/>
    <property type="evidence" value="ECO:0007669"/>
    <property type="project" value="InterPro"/>
</dbReference>
<dbReference type="InterPro" id="IPR017438">
    <property type="entry name" value="ATP-NAD_kinase_N"/>
</dbReference>
<dbReference type="RefSeq" id="WP_148692335.1">
    <property type="nucleotide sequence ID" value="NZ_CP020477.1"/>
</dbReference>
<sequence length="361" mass="40523">MKIGLIVNPYAGSGGKLGKKGSDNLYIENPDTKDKISRFLKNAPNNIEYFTPKMKMGEYFLISFNLNYHTIDVGEKERTTREDTILASKILSQFTDLIIFAGGDGTARDVAEGIKLGNKKTPILGIPTGVKMHSGVFASTPENAGKLLKAFIEGLAKIKTAEILDIDEDKYRKGIYDVKVYDIAYTVDYENILVESKEEVHSESSELDEIADYVIENIMVNDSIYYILGPGSTVKRIEEKLGYKPNFLSTDIFLGKKLFLQNVNYMDLLQLTGELKLILTPIGRQGFILGRGNQEIGPEVLKRIDKNNIYILSTKNKLNTIKCLRIDSGDPIIDKKLEGIYTIIVGYNEFYAMKTCKYDSI</sequence>
<dbReference type="GO" id="GO:0003951">
    <property type="term" value="F:NAD+ kinase activity"/>
    <property type="evidence" value="ECO:0007669"/>
    <property type="project" value="InterPro"/>
</dbReference>
<dbReference type="KEGG" id="aman:B6F84_11300"/>
<dbReference type="STRING" id="282676.B6F84_11300"/>
<dbReference type="AlphaFoldDB" id="A0A1W6K204"/>
<name>A0A1W6K204_9CREN</name>
<keyword evidence="2" id="KW-1185">Reference proteome</keyword>
<dbReference type="OrthoDB" id="56451at2157"/>
<dbReference type="SUPFAM" id="SSF111331">
    <property type="entry name" value="NAD kinase/diacylglycerol kinase-like"/>
    <property type="match status" value="1"/>
</dbReference>
<dbReference type="InterPro" id="IPR002504">
    <property type="entry name" value="NADK"/>
</dbReference>
<dbReference type="InterPro" id="IPR011386">
    <property type="entry name" value="Put_ATP-NAD_kin"/>
</dbReference>
<keyword evidence="1" id="KW-0418">Kinase</keyword>